<keyword evidence="2" id="KW-1185">Reference proteome</keyword>
<proteinExistence type="predicted"/>
<organism evidence="1 2">
    <name type="scientific">Cetraspora pellucida</name>
    <dbReference type="NCBI Taxonomy" id="1433469"/>
    <lineage>
        <taxon>Eukaryota</taxon>
        <taxon>Fungi</taxon>
        <taxon>Fungi incertae sedis</taxon>
        <taxon>Mucoromycota</taxon>
        <taxon>Glomeromycotina</taxon>
        <taxon>Glomeromycetes</taxon>
        <taxon>Diversisporales</taxon>
        <taxon>Gigasporaceae</taxon>
        <taxon>Cetraspora</taxon>
    </lineage>
</organism>
<comment type="caution">
    <text evidence="1">The sequence shown here is derived from an EMBL/GenBank/DDBJ whole genome shotgun (WGS) entry which is preliminary data.</text>
</comment>
<protein>
    <submittedName>
        <fullName evidence="1">4946_t:CDS:1</fullName>
    </submittedName>
</protein>
<accession>A0ACA9LAB5</accession>
<evidence type="ECO:0000313" key="2">
    <source>
        <dbReference type="Proteomes" id="UP000789366"/>
    </source>
</evidence>
<dbReference type="EMBL" id="CAJVPW010003056">
    <property type="protein sequence ID" value="CAG8517854.1"/>
    <property type="molecule type" value="Genomic_DNA"/>
</dbReference>
<sequence length="93" mass="10928">MSGRILEISPSSWVDKKSINLYEDGPEKSQELTKKKLFCSTFQKKDDGLYFRFNGEPFEHNNLIRNKVSDTWEIGEFKFQLKYERDVLSEDAG</sequence>
<evidence type="ECO:0000313" key="1">
    <source>
        <dbReference type="EMBL" id="CAG8517854.1"/>
    </source>
</evidence>
<gene>
    <name evidence="1" type="ORF">SPELUC_LOCUS3790</name>
</gene>
<reference evidence="1" key="1">
    <citation type="submission" date="2021-06" db="EMBL/GenBank/DDBJ databases">
        <authorList>
            <person name="Kallberg Y."/>
            <person name="Tangrot J."/>
            <person name="Rosling A."/>
        </authorList>
    </citation>
    <scope>NUCLEOTIDE SEQUENCE</scope>
    <source>
        <strain evidence="1">28 12/20/2015</strain>
    </source>
</reference>
<dbReference type="Proteomes" id="UP000789366">
    <property type="component" value="Unassembled WGS sequence"/>
</dbReference>
<name>A0ACA9LAB5_9GLOM</name>